<keyword evidence="1" id="KW-0472">Membrane</keyword>
<evidence type="ECO:0000256" key="1">
    <source>
        <dbReference type="SAM" id="Phobius"/>
    </source>
</evidence>
<reference evidence="2" key="2">
    <citation type="journal article" date="2015" name="Data Brief">
        <title>Shoot transcriptome of the giant reed, Arundo donax.</title>
        <authorList>
            <person name="Barrero R.A."/>
            <person name="Guerrero F.D."/>
            <person name="Moolhuijzen P."/>
            <person name="Goolsby J.A."/>
            <person name="Tidwell J."/>
            <person name="Bellgard S.E."/>
            <person name="Bellgard M.I."/>
        </authorList>
    </citation>
    <scope>NUCLEOTIDE SEQUENCE</scope>
    <source>
        <tissue evidence="2">Shoot tissue taken approximately 20 cm above the soil surface</tissue>
    </source>
</reference>
<name>A0A0A9A0A0_ARUDO</name>
<dbReference type="EMBL" id="GBRH01253389">
    <property type="protein sequence ID" value="JAD44506.1"/>
    <property type="molecule type" value="Transcribed_RNA"/>
</dbReference>
<feature type="transmembrane region" description="Helical" evidence="1">
    <location>
        <begin position="6"/>
        <end position="28"/>
    </location>
</feature>
<reference evidence="2" key="1">
    <citation type="submission" date="2014-09" db="EMBL/GenBank/DDBJ databases">
        <authorList>
            <person name="Magalhaes I.L.F."/>
            <person name="Oliveira U."/>
            <person name="Santos F.R."/>
            <person name="Vidigal T.H.D.A."/>
            <person name="Brescovit A.D."/>
            <person name="Santos A.J."/>
        </authorList>
    </citation>
    <scope>NUCLEOTIDE SEQUENCE</scope>
    <source>
        <tissue evidence="2">Shoot tissue taken approximately 20 cm above the soil surface</tissue>
    </source>
</reference>
<accession>A0A0A9A0A0</accession>
<protein>
    <submittedName>
        <fullName evidence="2">Uncharacterized protein</fullName>
    </submittedName>
</protein>
<keyword evidence="1" id="KW-0812">Transmembrane</keyword>
<organism evidence="2">
    <name type="scientific">Arundo donax</name>
    <name type="common">Giant reed</name>
    <name type="synonym">Donax arundinaceus</name>
    <dbReference type="NCBI Taxonomy" id="35708"/>
    <lineage>
        <taxon>Eukaryota</taxon>
        <taxon>Viridiplantae</taxon>
        <taxon>Streptophyta</taxon>
        <taxon>Embryophyta</taxon>
        <taxon>Tracheophyta</taxon>
        <taxon>Spermatophyta</taxon>
        <taxon>Magnoliopsida</taxon>
        <taxon>Liliopsida</taxon>
        <taxon>Poales</taxon>
        <taxon>Poaceae</taxon>
        <taxon>PACMAD clade</taxon>
        <taxon>Arundinoideae</taxon>
        <taxon>Arundineae</taxon>
        <taxon>Arundo</taxon>
    </lineage>
</organism>
<keyword evidence="1" id="KW-1133">Transmembrane helix</keyword>
<dbReference type="AlphaFoldDB" id="A0A0A9A0A0"/>
<evidence type="ECO:0000313" key="2">
    <source>
        <dbReference type="EMBL" id="JAD44506.1"/>
    </source>
</evidence>
<sequence>MEFDFAMIIFYSKLACIIFDFSFSYIAFSDQ</sequence>
<proteinExistence type="predicted"/>